<protein>
    <submittedName>
        <fullName evidence="1">Uncharacterized protein</fullName>
    </submittedName>
</protein>
<comment type="caution">
    <text evidence="1">The sequence shown here is derived from an EMBL/GenBank/DDBJ whole genome shotgun (WGS) entry which is preliminary data.</text>
</comment>
<dbReference type="AlphaFoldDB" id="A0A1V2UJF3"/>
<accession>A0A1V2UJF3</accession>
<evidence type="ECO:0000313" key="2">
    <source>
        <dbReference type="Proteomes" id="UP000189299"/>
    </source>
</evidence>
<reference evidence="1 2" key="1">
    <citation type="submission" date="2016-12" db="EMBL/GenBank/DDBJ databases">
        <authorList>
            <person name="Song W.-J."/>
            <person name="Kurnit D.M."/>
        </authorList>
    </citation>
    <scope>NUCLEOTIDE SEQUENCE [LARGE SCALE GENOMIC DNA]</scope>
    <source>
        <strain evidence="1 2">CGB1038-1_S1</strain>
    </source>
</reference>
<name>A0A1V2UJF3_ENTMU</name>
<dbReference type="Proteomes" id="UP000189299">
    <property type="component" value="Unassembled WGS sequence"/>
</dbReference>
<proteinExistence type="predicted"/>
<dbReference type="EMBL" id="MSTR01000005">
    <property type="protein sequence ID" value="ONN43531.1"/>
    <property type="molecule type" value="Genomic_DNA"/>
</dbReference>
<dbReference type="RefSeq" id="WP_077151486.1">
    <property type="nucleotide sequence ID" value="NZ_CABMMO010000005.1"/>
</dbReference>
<dbReference type="OrthoDB" id="2197320at2"/>
<evidence type="ECO:0000313" key="1">
    <source>
        <dbReference type="EMBL" id="ONN43531.1"/>
    </source>
</evidence>
<gene>
    <name evidence="1" type="ORF">BTN92_06785</name>
</gene>
<organism evidence="1 2">
    <name type="scientific">Enterococcus mundtii</name>
    <dbReference type="NCBI Taxonomy" id="53346"/>
    <lineage>
        <taxon>Bacteria</taxon>
        <taxon>Bacillati</taxon>
        <taxon>Bacillota</taxon>
        <taxon>Bacilli</taxon>
        <taxon>Lactobacillales</taxon>
        <taxon>Enterococcaceae</taxon>
        <taxon>Enterococcus</taxon>
    </lineage>
</organism>
<sequence>MFKTVSDKNELEEFWMQLEQDFFGRIDSAIYKSKIDKEKKADEIHIAKLEVERIIEHRFSKLKDKFLYETLTCQDIRQYFNKAEKSYRKPINDFITKCLNDGDIWN</sequence>